<proteinExistence type="predicted"/>
<keyword evidence="6" id="KW-0012">Acyltransferase</keyword>
<dbReference type="SUPFAM" id="SSF56059">
    <property type="entry name" value="Glutathione synthetase ATP-binding domain-like"/>
    <property type="match status" value="1"/>
</dbReference>
<dbReference type="InterPro" id="IPR013815">
    <property type="entry name" value="ATP_grasp_subdomain_1"/>
</dbReference>
<dbReference type="EC" id="2.3.1.-" evidence="6"/>
<keyword evidence="3" id="KW-0547">Nucleotide-binding</keyword>
<dbReference type="Gene3D" id="3.40.630.30">
    <property type="match status" value="1"/>
</dbReference>
<comment type="caution">
    <text evidence="6">The sequence shown here is derived from an EMBL/GenBank/DDBJ whole genome shotgun (WGS) entry which is preliminary data.</text>
</comment>
<evidence type="ECO:0000259" key="5">
    <source>
        <dbReference type="PROSITE" id="PS51186"/>
    </source>
</evidence>
<dbReference type="SMART" id="SM00881">
    <property type="entry name" value="CoA_binding"/>
    <property type="match status" value="1"/>
</dbReference>
<evidence type="ECO:0000256" key="3">
    <source>
        <dbReference type="ARBA" id="ARBA00022741"/>
    </source>
</evidence>
<dbReference type="Proteomes" id="UP001529369">
    <property type="component" value="Unassembled WGS sequence"/>
</dbReference>
<dbReference type="Pfam" id="PF00583">
    <property type="entry name" value="Acetyltransf_1"/>
    <property type="match status" value="1"/>
</dbReference>
<dbReference type="Pfam" id="PF13607">
    <property type="entry name" value="Succ_CoA_lig"/>
    <property type="match status" value="1"/>
</dbReference>
<dbReference type="Gene3D" id="3.40.50.720">
    <property type="entry name" value="NAD(P)-binding Rossmann-like Domain"/>
    <property type="match status" value="1"/>
</dbReference>
<dbReference type="SUPFAM" id="SSF55729">
    <property type="entry name" value="Acyl-CoA N-acyltransferases (Nat)"/>
    <property type="match status" value="1"/>
</dbReference>
<keyword evidence="2" id="KW-0436">Ligase</keyword>
<dbReference type="PROSITE" id="PS51186">
    <property type="entry name" value="GNAT"/>
    <property type="match status" value="1"/>
</dbReference>
<keyword evidence="6" id="KW-0808">Transferase</keyword>
<dbReference type="InterPro" id="IPR036291">
    <property type="entry name" value="NAD(P)-bd_dom_sf"/>
</dbReference>
<evidence type="ECO:0000256" key="2">
    <source>
        <dbReference type="ARBA" id="ARBA00022598"/>
    </source>
</evidence>
<dbReference type="PANTHER" id="PTHR43334">
    <property type="entry name" value="ACETATE--COA LIGASE [ADP-FORMING]"/>
    <property type="match status" value="1"/>
</dbReference>
<dbReference type="Gene3D" id="3.30.1490.20">
    <property type="entry name" value="ATP-grasp fold, A domain"/>
    <property type="match status" value="1"/>
</dbReference>
<dbReference type="GO" id="GO:0016746">
    <property type="term" value="F:acyltransferase activity"/>
    <property type="evidence" value="ECO:0007669"/>
    <property type="project" value="UniProtKB-KW"/>
</dbReference>
<evidence type="ECO:0000313" key="6">
    <source>
        <dbReference type="EMBL" id="MDN3562784.1"/>
    </source>
</evidence>
<dbReference type="SUPFAM" id="SSF51735">
    <property type="entry name" value="NAD(P)-binding Rossmann-fold domains"/>
    <property type="match status" value="1"/>
</dbReference>
<dbReference type="Gene3D" id="3.30.470.20">
    <property type="entry name" value="ATP-grasp fold, B domain"/>
    <property type="match status" value="1"/>
</dbReference>
<evidence type="ECO:0000256" key="1">
    <source>
        <dbReference type="ARBA" id="ARBA00022532"/>
    </source>
</evidence>
<dbReference type="Pfam" id="PF13549">
    <property type="entry name" value="ATP-grasp_5"/>
    <property type="match status" value="1"/>
</dbReference>
<reference evidence="7" key="1">
    <citation type="journal article" date="2019" name="Int. J. Syst. Evol. Microbiol.">
        <title>The Global Catalogue of Microorganisms (GCM) 10K type strain sequencing project: providing services to taxonomists for standard genome sequencing and annotation.</title>
        <authorList>
            <consortium name="The Broad Institute Genomics Platform"/>
            <consortium name="The Broad Institute Genome Sequencing Center for Infectious Disease"/>
            <person name="Wu L."/>
            <person name="Ma J."/>
        </authorList>
    </citation>
    <scope>NUCLEOTIDE SEQUENCE [LARGE SCALE GENOMIC DNA]</scope>
    <source>
        <strain evidence="7">CECT 7131</strain>
    </source>
</reference>
<organism evidence="6 7">
    <name type="scientific">Paeniroseomonas aquatica</name>
    <dbReference type="NCBI Taxonomy" id="373043"/>
    <lineage>
        <taxon>Bacteria</taxon>
        <taxon>Pseudomonadati</taxon>
        <taxon>Pseudomonadota</taxon>
        <taxon>Alphaproteobacteria</taxon>
        <taxon>Acetobacterales</taxon>
        <taxon>Acetobacteraceae</taxon>
        <taxon>Paeniroseomonas</taxon>
    </lineage>
</organism>
<evidence type="ECO:0000313" key="7">
    <source>
        <dbReference type="Proteomes" id="UP001529369"/>
    </source>
</evidence>
<dbReference type="InterPro" id="IPR000182">
    <property type="entry name" value="GNAT_dom"/>
</dbReference>
<feature type="domain" description="N-acetyltransferase" evidence="5">
    <location>
        <begin position="730"/>
        <end position="885"/>
    </location>
</feature>
<dbReference type="Gene3D" id="3.40.50.261">
    <property type="entry name" value="Succinyl-CoA synthetase domains"/>
    <property type="match status" value="2"/>
</dbReference>
<dbReference type="PANTHER" id="PTHR43334:SF1">
    <property type="entry name" value="3-HYDROXYPROPIONATE--COA LIGASE [ADP-FORMING]"/>
    <property type="match status" value="1"/>
</dbReference>
<dbReference type="SUPFAM" id="SSF52210">
    <property type="entry name" value="Succinyl-CoA synthetase domains"/>
    <property type="match status" value="2"/>
</dbReference>
<accession>A0ABT7ZZR4</accession>
<evidence type="ECO:0000256" key="4">
    <source>
        <dbReference type="ARBA" id="ARBA00022840"/>
    </source>
</evidence>
<gene>
    <name evidence="6" type="ORF">QWZ14_00070</name>
</gene>
<name>A0ABT7ZZR4_9PROT</name>
<dbReference type="InterPro" id="IPR016181">
    <property type="entry name" value="Acyl_CoA_acyltransferase"/>
</dbReference>
<keyword evidence="1" id="KW-0816">Tricarboxylic acid cycle</keyword>
<keyword evidence="7" id="KW-1185">Reference proteome</keyword>
<sequence>MPEMIPRSVTPGYQARALFRPRSLVLVADPAQPEAAILAANIAAGGFQGTAYAIGPEVPGLVPAADIAGLPQPPDLAVLCLPPAALEPAMAALARRGCFAAIVPGPAPGLAAVSARTGVRALGQGSFGLCIPAIGLNASLSHIAPSPGRLALVTQSAALARAVLDWAAAEKLGFSHVIGIGGNATLGFAASLDWLARDAGTGAVLLDLRRVRNRRQFVSAARATARTRPVLAIRAGSRVADPSGLADSVMNAALRRAGVLRVSGLEDLLSAAETLARVRLRPVATPAGGALPQTRIGVVTNGIGLGHLAADAVIAAGGQLAELRPESLTAFSLLLPPGWGPGNPMSLGPAAGPRLAEAAAMLAGLPEVDVVLALHAPAPGEAPPGAADVAAEAMIAAARAGAGRAAPILVGWTGQATAGRQRRAMAEAGLAVFATPEAAVRGALHLAADRRNRAAAAELPSREVLEFAADRGAVRQVFAAARAAGRLELTEEAALAVLAAYGIPTVPGRRAAGPAEAADAAAMLGFPVALKILSPDVVHKSDIAAVVLGLASPRAVREAAAAMLARVRAARPEARIEGLLVQRQAARALELRLRLGEDAMFGPWIGFGQGGTAADLAADEAYDLPPLNLALAGQLIGRSRTARLMAGYRDHRPANRGAVAEALVRLSQLAVDFPEIAALTINPLFADADGVLAVDAALALRPAGEHSELSIPPYPAELARPFRTRAGEVLTIRPIRPEDAAAHAEAFHRLDPEDVRRRFFSPLKEMSPALVARLTQIDYDREMAFIATRQAADGTDQTVGVARLIRDPGAAAAEFAVVVEQAMKGQGVGRHLMERLFEWGRSVGVQEVAGHVLADNRPMLAFVRGLGFTLKRSAEEEEVMEARLSL</sequence>
<keyword evidence="4" id="KW-0067">ATP-binding</keyword>
<protein>
    <submittedName>
        <fullName evidence="6">GNAT family N-acetyltransferase</fullName>
        <ecNumber evidence="6">2.3.1.-</ecNumber>
    </submittedName>
</protein>
<dbReference type="InterPro" id="IPR051538">
    <property type="entry name" value="Acyl-CoA_Synth/Transferase"/>
</dbReference>
<dbReference type="InterPro" id="IPR016102">
    <property type="entry name" value="Succinyl-CoA_synth-like"/>
</dbReference>
<dbReference type="InterPro" id="IPR032875">
    <property type="entry name" value="Succ_CoA_lig_flav_dom"/>
</dbReference>
<dbReference type="EMBL" id="JAUFPN010000001">
    <property type="protein sequence ID" value="MDN3562784.1"/>
    <property type="molecule type" value="Genomic_DNA"/>
</dbReference>
<dbReference type="RefSeq" id="WP_290314505.1">
    <property type="nucleotide sequence ID" value="NZ_JAUFPN010000001.1"/>
</dbReference>
<dbReference type="InterPro" id="IPR003781">
    <property type="entry name" value="CoA-bd"/>
</dbReference>